<organism evidence="7 9">
    <name type="scientific">Rotaria sordida</name>
    <dbReference type="NCBI Taxonomy" id="392033"/>
    <lineage>
        <taxon>Eukaryota</taxon>
        <taxon>Metazoa</taxon>
        <taxon>Spiralia</taxon>
        <taxon>Gnathifera</taxon>
        <taxon>Rotifera</taxon>
        <taxon>Eurotatoria</taxon>
        <taxon>Bdelloidea</taxon>
        <taxon>Philodinida</taxon>
        <taxon>Philodinidae</taxon>
        <taxon>Rotaria</taxon>
    </lineage>
</organism>
<evidence type="ECO:0000256" key="2">
    <source>
        <dbReference type="ARBA" id="ARBA00022448"/>
    </source>
</evidence>
<dbReference type="SMART" id="SM01355">
    <property type="entry name" value="AP3B1_C"/>
    <property type="match status" value="1"/>
</dbReference>
<dbReference type="GO" id="GO:0012505">
    <property type="term" value="C:endomembrane system"/>
    <property type="evidence" value="ECO:0007669"/>
    <property type="project" value="UniProtKB-SubCell"/>
</dbReference>
<sequence>MNPKQTQLLVQYVFNLAKYDTNYDTRDKARLLRTLFFHSEKSPSVSRNAKKILLTPKSAPILESILRGQEQYTIGILSYVIVQKAASYQDLSDFPVEPPDPTKSCANAGIAAGGKKKNRTDEEFYSDEEGEFEEEEEEEKPTDNINETDEYEQLDTLLPNIIDNQPEMKSFLGATSTSTPTIQQTNKTNTLDDLNSLQSSPVNYYQQYDCFNRITGQGSQIQYHFSGTSFRLAPNMVHVELISTNTTTNRDIYSIKFLKSKSDVNIEEFNEIDILPSDATIISSIALFDISFDGKQLSSPLSILCHVGELIEQKLLSEQEFNQNLARLRGMNEIIDSVKLSEIQKNN</sequence>
<evidence type="ECO:0000313" key="7">
    <source>
        <dbReference type="EMBL" id="CAF1320820.1"/>
    </source>
</evidence>
<protein>
    <recommendedName>
        <fullName evidence="6">AP-3 complex subunit beta C-terminal domain-containing protein</fullName>
    </recommendedName>
</protein>
<dbReference type="Gene3D" id="1.25.10.10">
    <property type="entry name" value="Leucine-rich Repeat Variant"/>
    <property type="match status" value="1"/>
</dbReference>
<feature type="compositionally biased region" description="Acidic residues" evidence="5">
    <location>
        <begin position="123"/>
        <end position="148"/>
    </location>
</feature>
<proteinExistence type="predicted"/>
<dbReference type="Proteomes" id="UP000663870">
    <property type="component" value="Unassembled WGS sequence"/>
</dbReference>
<feature type="domain" description="AP-3 complex subunit beta C-terminal" evidence="6">
    <location>
        <begin position="166"/>
        <end position="297"/>
    </location>
</feature>
<dbReference type="GO" id="GO:0016192">
    <property type="term" value="P:vesicle-mediated transport"/>
    <property type="evidence" value="ECO:0007669"/>
    <property type="project" value="InterPro"/>
</dbReference>
<evidence type="ECO:0000256" key="3">
    <source>
        <dbReference type="ARBA" id="ARBA00022927"/>
    </source>
</evidence>
<keyword evidence="2" id="KW-0813">Transport</keyword>
<name>A0A815EW27_9BILA</name>
<dbReference type="InterPro" id="IPR029390">
    <property type="entry name" value="AP3B_C"/>
</dbReference>
<evidence type="ECO:0000313" key="9">
    <source>
        <dbReference type="Proteomes" id="UP000663854"/>
    </source>
</evidence>
<dbReference type="AlphaFoldDB" id="A0A815EW27"/>
<keyword evidence="3" id="KW-0653">Protein transport</keyword>
<comment type="caution">
    <text evidence="7">The sequence shown here is derived from an EMBL/GenBank/DDBJ whole genome shotgun (WGS) entry which is preliminary data.</text>
</comment>
<dbReference type="Pfam" id="PF14796">
    <property type="entry name" value="AP3B1_C"/>
    <property type="match status" value="1"/>
</dbReference>
<accession>A0A815EW27</accession>
<dbReference type="EMBL" id="CAJNOH010003031">
    <property type="protein sequence ID" value="CAF1320820.1"/>
    <property type="molecule type" value="Genomic_DNA"/>
</dbReference>
<dbReference type="EMBL" id="CAJNOL010004317">
    <property type="protein sequence ID" value="CAF1585651.1"/>
    <property type="molecule type" value="Genomic_DNA"/>
</dbReference>
<dbReference type="GO" id="GO:0015031">
    <property type="term" value="P:protein transport"/>
    <property type="evidence" value="ECO:0007669"/>
    <property type="project" value="UniProtKB-KW"/>
</dbReference>
<keyword evidence="4" id="KW-0472">Membrane</keyword>
<dbReference type="PANTHER" id="PTHR11134">
    <property type="entry name" value="ADAPTOR COMPLEX SUBUNIT BETA FAMILY MEMBER"/>
    <property type="match status" value="1"/>
</dbReference>
<dbReference type="Proteomes" id="UP000663854">
    <property type="component" value="Unassembled WGS sequence"/>
</dbReference>
<evidence type="ECO:0000256" key="1">
    <source>
        <dbReference type="ARBA" id="ARBA00004308"/>
    </source>
</evidence>
<dbReference type="InterPro" id="IPR026739">
    <property type="entry name" value="AP_beta"/>
</dbReference>
<feature type="region of interest" description="Disordered" evidence="5">
    <location>
        <begin position="104"/>
        <end position="148"/>
    </location>
</feature>
<evidence type="ECO:0000313" key="10">
    <source>
        <dbReference type="Proteomes" id="UP000663870"/>
    </source>
</evidence>
<evidence type="ECO:0000256" key="5">
    <source>
        <dbReference type="SAM" id="MobiDB-lite"/>
    </source>
</evidence>
<evidence type="ECO:0000313" key="8">
    <source>
        <dbReference type="EMBL" id="CAF1585651.1"/>
    </source>
</evidence>
<comment type="subcellular location">
    <subcellularLocation>
        <location evidence="1">Endomembrane system</location>
    </subcellularLocation>
</comment>
<keyword evidence="10" id="KW-1185">Reference proteome</keyword>
<evidence type="ECO:0000256" key="4">
    <source>
        <dbReference type="ARBA" id="ARBA00023136"/>
    </source>
</evidence>
<evidence type="ECO:0000259" key="6">
    <source>
        <dbReference type="SMART" id="SM01355"/>
    </source>
</evidence>
<gene>
    <name evidence="8" type="ORF">JXQ802_LOCUS46692</name>
    <name evidence="7" type="ORF">PYM288_LOCUS30901</name>
</gene>
<dbReference type="InterPro" id="IPR011989">
    <property type="entry name" value="ARM-like"/>
</dbReference>
<reference evidence="7" key="1">
    <citation type="submission" date="2021-02" db="EMBL/GenBank/DDBJ databases">
        <authorList>
            <person name="Nowell W R."/>
        </authorList>
    </citation>
    <scope>NUCLEOTIDE SEQUENCE</scope>
</reference>